<dbReference type="Pfam" id="PF01425">
    <property type="entry name" value="Amidase"/>
    <property type="match status" value="1"/>
</dbReference>
<protein>
    <recommendedName>
        <fullName evidence="1">Amidase domain-containing protein</fullName>
    </recommendedName>
</protein>
<dbReference type="EMBL" id="UINC01003142">
    <property type="protein sequence ID" value="SVA03715.1"/>
    <property type="molecule type" value="Genomic_DNA"/>
</dbReference>
<organism evidence="2">
    <name type="scientific">marine metagenome</name>
    <dbReference type="NCBI Taxonomy" id="408172"/>
    <lineage>
        <taxon>unclassified sequences</taxon>
        <taxon>metagenomes</taxon>
        <taxon>ecological metagenomes</taxon>
    </lineage>
</organism>
<dbReference type="GO" id="GO:0012505">
    <property type="term" value="C:endomembrane system"/>
    <property type="evidence" value="ECO:0007669"/>
    <property type="project" value="TreeGrafter"/>
</dbReference>
<accession>A0A381SI46</accession>
<dbReference type="PANTHER" id="PTHR43372">
    <property type="entry name" value="FATTY-ACID AMIDE HYDROLASE"/>
    <property type="match status" value="1"/>
</dbReference>
<dbReference type="AlphaFoldDB" id="A0A381SI46"/>
<sequence length="480" mass="51837">MTFNPFASATDMLRAMQKKEISSVELLESHLRRIELHNPTLNSIVTLDVEAALRAAKQADDALARGDHRELTGLPLTIKDCIDVHGLIGTGGVKQFAHRVPDGDSRLAARVRAAGGVIMGKTNVPPNAADWQSDNPIFGRTNNPWNLGCSPGGSTGGGAAALAAGLTPLEFGSDIGGSIRIPAAFCGVFGHKPSETAIPRSGHFPGSPHPNAAAVMCVQGPLARTVGDLELAFDVVSGPDVGEDAAWNLAVPPPRHDHLAAFRVGILPTIPWLPVDDEITATVENLAAELSKAGAQIKIIQPDRFGDLRRHHELYCCLLSVWSSINSSESRKQHLAENMRKSDEFGEFYARGLLASASEYLVWHAEREDLRRSFREFFSEWDVMLAPNNIVPPFPHTKAPWPDRWLNVNGQQVQYGLQNVYPAVATLSGQPATAFPVSLNDSGLPVGLQAIGPYLEDRTTIRFAALIESEFGGFHPPPGY</sequence>
<proteinExistence type="predicted"/>
<dbReference type="InterPro" id="IPR036928">
    <property type="entry name" value="AS_sf"/>
</dbReference>
<evidence type="ECO:0000313" key="2">
    <source>
        <dbReference type="EMBL" id="SVA03715.1"/>
    </source>
</evidence>
<dbReference type="Gene3D" id="3.90.1300.10">
    <property type="entry name" value="Amidase signature (AS) domain"/>
    <property type="match status" value="1"/>
</dbReference>
<evidence type="ECO:0000259" key="1">
    <source>
        <dbReference type="Pfam" id="PF01425"/>
    </source>
</evidence>
<dbReference type="PANTHER" id="PTHR43372:SF4">
    <property type="entry name" value="FATTY-ACID AMIDE HYDROLASE 2"/>
    <property type="match status" value="1"/>
</dbReference>
<reference evidence="2" key="1">
    <citation type="submission" date="2018-05" db="EMBL/GenBank/DDBJ databases">
        <authorList>
            <person name="Lanie J.A."/>
            <person name="Ng W.-L."/>
            <person name="Kazmierczak K.M."/>
            <person name="Andrzejewski T.M."/>
            <person name="Davidsen T.M."/>
            <person name="Wayne K.J."/>
            <person name="Tettelin H."/>
            <person name="Glass J.I."/>
            <person name="Rusch D."/>
            <person name="Podicherti R."/>
            <person name="Tsui H.-C.T."/>
            <person name="Winkler M.E."/>
        </authorList>
    </citation>
    <scope>NUCLEOTIDE SEQUENCE</scope>
</reference>
<dbReference type="InterPro" id="IPR023631">
    <property type="entry name" value="Amidase_dom"/>
</dbReference>
<dbReference type="InterPro" id="IPR052739">
    <property type="entry name" value="FAAH2"/>
</dbReference>
<dbReference type="SUPFAM" id="SSF75304">
    <property type="entry name" value="Amidase signature (AS) enzymes"/>
    <property type="match status" value="1"/>
</dbReference>
<feature type="domain" description="Amidase" evidence="1">
    <location>
        <begin position="25"/>
        <end position="460"/>
    </location>
</feature>
<name>A0A381SI46_9ZZZZ</name>
<gene>
    <name evidence="2" type="ORF">METZ01_LOCUS56569</name>
</gene>